<keyword evidence="3" id="KW-1185">Reference proteome</keyword>
<evidence type="ECO:0000313" key="2">
    <source>
        <dbReference type="EMBL" id="PWJ57302.1"/>
    </source>
</evidence>
<organism evidence="2 3">
    <name type="scientific">Dyadobacter jejuensis</name>
    <dbReference type="NCBI Taxonomy" id="1082580"/>
    <lineage>
        <taxon>Bacteria</taxon>
        <taxon>Pseudomonadati</taxon>
        <taxon>Bacteroidota</taxon>
        <taxon>Cytophagia</taxon>
        <taxon>Cytophagales</taxon>
        <taxon>Spirosomataceae</taxon>
        <taxon>Dyadobacter</taxon>
    </lineage>
</organism>
<comment type="caution">
    <text evidence="2">The sequence shown here is derived from an EMBL/GenBank/DDBJ whole genome shotgun (WGS) entry which is preliminary data.</text>
</comment>
<evidence type="ECO:0000313" key="3">
    <source>
        <dbReference type="Proteomes" id="UP000245880"/>
    </source>
</evidence>
<proteinExistence type="predicted"/>
<reference evidence="2 3" key="1">
    <citation type="submission" date="2018-03" db="EMBL/GenBank/DDBJ databases">
        <title>Genomic Encyclopedia of Archaeal and Bacterial Type Strains, Phase II (KMG-II): from individual species to whole genera.</title>
        <authorList>
            <person name="Goeker M."/>
        </authorList>
    </citation>
    <scope>NUCLEOTIDE SEQUENCE [LARGE SCALE GENOMIC DNA]</scope>
    <source>
        <strain evidence="2 3">DSM 100346</strain>
    </source>
</reference>
<dbReference type="Proteomes" id="UP000245880">
    <property type="component" value="Unassembled WGS sequence"/>
</dbReference>
<feature type="region of interest" description="Disordered" evidence="1">
    <location>
        <begin position="1"/>
        <end position="25"/>
    </location>
</feature>
<evidence type="ECO:0000256" key="1">
    <source>
        <dbReference type="SAM" id="MobiDB-lite"/>
    </source>
</evidence>
<dbReference type="EMBL" id="QGDT01000007">
    <property type="protein sequence ID" value="PWJ57302.1"/>
    <property type="molecule type" value="Genomic_DNA"/>
</dbReference>
<gene>
    <name evidence="2" type="ORF">CLV98_1078</name>
</gene>
<protein>
    <submittedName>
        <fullName evidence="2">Uncharacterized protein</fullName>
    </submittedName>
</protein>
<accession>A0A316AHX7</accession>
<dbReference type="AlphaFoldDB" id="A0A316AHX7"/>
<sequence length="162" mass="18231">MKKTKLQADSRQPTAECRPSTWSASTNPITRIKTLRFDSAQRTKRYPNNHPSAHRPILITKAIKIENAKPIAESRQPLITLVRTGRYYNTTDWKDGMGSRVPLYILYCNSISNSFTLWVNSATTSGNCPATLFFSPMSTSRLYSETGKAPFLSKGHPNDFSI</sequence>
<name>A0A316AHX7_9BACT</name>